<feature type="compositionally biased region" description="Basic and acidic residues" evidence="1">
    <location>
        <begin position="18"/>
        <end position="32"/>
    </location>
</feature>
<feature type="region of interest" description="Disordered" evidence="1">
    <location>
        <begin position="136"/>
        <end position="182"/>
    </location>
</feature>
<dbReference type="GO" id="GO:0005737">
    <property type="term" value="C:cytoplasm"/>
    <property type="evidence" value="ECO:0007669"/>
    <property type="project" value="TreeGrafter"/>
</dbReference>
<dbReference type="GO" id="GO:0000977">
    <property type="term" value="F:RNA polymerase II transcription regulatory region sequence-specific DNA binding"/>
    <property type="evidence" value="ECO:0007669"/>
    <property type="project" value="TreeGrafter"/>
</dbReference>
<feature type="compositionally biased region" description="Basic and acidic residues" evidence="1">
    <location>
        <begin position="165"/>
        <end position="179"/>
    </location>
</feature>
<dbReference type="GO" id="GO:0005634">
    <property type="term" value="C:nucleus"/>
    <property type="evidence" value="ECO:0007669"/>
    <property type="project" value="TreeGrafter"/>
</dbReference>
<evidence type="ECO:0000313" key="3">
    <source>
        <dbReference type="EMBL" id="KYO46125.1"/>
    </source>
</evidence>
<keyword evidence="4" id="KW-1185">Reference proteome</keyword>
<evidence type="ECO:0000313" key="4">
    <source>
        <dbReference type="Proteomes" id="UP000050525"/>
    </source>
</evidence>
<proteinExistence type="predicted"/>
<evidence type="ECO:0000256" key="1">
    <source>
        <dbReference type="SAM" id="MobiDB-lite"/>
    </source>
</evidence>
<dbReference type="eggNOG" id="KOG3897">
    <property type="taxonomic scope" value="Eukaryota"/>
</dbReference>
<feature type="region of interest" description="Disordered" evidence="1">
    <location>
        <begin position="201"/>
        <end position="306"/>
    </location>
</feature>
<dbReference type="InterPro" id="IPR040126">
    <property type="entry name" value="STOX1/2"/>
</dbReference>
<reference evidence="3 4" key="1">
    <citation type="journal article" date="2012" name="Genome Biol.">
        <title>Sequencing three crocodilian genomes to illuminate the evolution of archosaurs and amniotes.</title>
        <authorList>
            <person name="St John J.A."/>
            <person name="Braun E.L."/>
            <person name="Isberg S.R."/>
            <person name="Miles L.G."/>
            <person name="Chong A.Y."/>
            <person name="Gongora J."/>
            <person name="Dalzell P."/>
            <person name="Moran C."/>
            <person name="Bed'hom B."/>
            <person name="Abzhanov A."/>
            <person name="Burgess S.C."/>
            <person name="Cooksey A.M."/>
            <person name="Castoe T.A."/>
            <person name="Crawford N.G."/>
            <person name="Densmore L.D."/>
            <person name="Drew J.C."/>
            <person name="Edwards S.V."/>
            <person name="Faircloth B.C."/>
            <person name="Fujita M.K."/>
            <person name="Greenwold M.J."/>
            <person name="Hoffmann F.G."/>
            <person name="Howard J.M."/>
            <person name="Iguchi T."/>
            <person name="Janes D.E."/>
            <person name="Khan S.Y."/>
            <person name="Kohno S."/>
            <person name="de Koning A.J."/>
            <person name="Lance S.L."/>
            <person name="McCarthy F.M."/>
            <person name="McCormack J.E."/>
            <person name="Merchant M.E."/>
            <person name="Peterson D.G."/>
            <person name="Pollock D.D."/>
            <person name="Pourmand N."/>
            <person name="Raney B.J."/>
            <person name="Roessler K.A."/>
            <person name="Sanford J.R."/>
            <person name="Sawyer R.H."/>
            <person name="Schmidt C.J."/>
            <person name="Triplett E.W."/>
            <person name="Tuberville T.D."/>
            <person name="Venegas-Anaya M."/>
            <person name="Howard J.T."/>
            <person name="Jarvis E.D."/>
            <person name="Guillette L.J.Jr."/>
            <person name="Glenn T.C."/>
            <person name="Green R.E."/>
            <person name="Ray D.A."/>
        </authorList>
    </citation>
    <scope>NUCLEOTIDE SEQUENCE [LARGE SCALE GENOMIC DNA]</scope>
    <source>
        <strain evidence="3">KSC_2009_1</strain>
    </source>
</reference>
<gene>
    <name evidence="3" type="primary">STOX2</name>
    <name evidence="3" type="ORF">Y1Q_0021686</name>
</gene>
<feature type="region of interest" description="Disordered" evidence="1">
    <location>
        <begin position="1"/>
        <end position="32"/>
    </location>
</feature>
<dbReference type="InterPro" id="IPR019391">
    <property type="entry name" value="Storkhead-box_WHD"/>
</dbReference>
<sequence length="306" mass="34296">MKKTRSTTLRRAWPSSDFSDRASDRMRSRSEKDYRLHKHFPPAFLSQAARGYMTSGDVSPISMSPISQSQFIPLGEILCLAISAMNSARKQVTQEALMEHLTTCFPGVPTPSPEILRHTLNMLVRERKIYPTPDGYFIRQQEPAGNQEPSFDYYNVSDDDDSEEGTNKNAEEEKNRDDVGTMQWLLEREKERDLQRKFEKNLTLLTPKETENSSNQRATHSARLDSMDSSSITVDSGFNSPRTRESLASNTSSIVESNRRQNPALSPAHGGTGPTFSFRATADPPTSEAEKLQKPANCLQASVTSV</sequence>
<feature type="domain" description="Winged helix Storkhead-box1" evidence="2">
    <location>
        <begin position="63"/>
        <end position="138"/>
    </location>
</feature>
<name>A0A151PBJ6_ALLMI</name>
<feature type="compositionally biased region" description="Polar residues" evidence="1">
    <location>
        <begin position="227"/>
        <end position="264"/>
    </location>
</feature>
<dbReference type="AlphaFoldDB" id="A0A151PBJ6"/>
<dbReference type="EMBL" id="AKHW03000533">
    <property type="protein sequence ID" value="KYO46125.1"/>
    <property type="molecule type" value="Genomic_DNA"/>
</dbReference>
<dbReference type="Proteomes" id="UP000050525">
    <property type="component" value="Unassembled WGS sequence"/>
</dbReference>
<dbReference type="STRING" id="8496.A0A151PBJ6"/>
<dbReference type="GO" id="GO:0006357">
    <property type="term" value="P:regulation of transcription by RNA polymerase II"/>
    <property type="evidence" value="ECO:0007669"/>
    <property type="project" value="InterPro"/>
</dbReference>
<accession>A0A151PBJ6</accession>
<protein>
    <submittedName>
        <fullName evidence="3">Storkhead-box protein 2</fullName>
    </submittedName>
</protein>
<dbReference type="Pfam" id="PF10264">
    <property type="entry name" value="WHD_Storkhead"/>
    <property type="match status" value="1"/>
</dbReference>
<comment type="caution">
    <text evidence="3">The sequence shown here is derived from an EMBL/GenBank/DDBJ whole genome shotgun (WGS) entry which is preliminary data.</text>
</comment>
<dbReference type="PANTHER" id="PTHR22437:SF2">
    <property type="entry name" value="STORKHEAD-BOX PROTEIN 2"/>
    <property type="match status" value="1"/>
</dbReference>
<evidence type="ECO:0000259" key="2">
    <source>
        <dbReference type="Pfam" id="PF10264"/>
    </source>
</evidence>
<dbReference type="PANTHER" id="PTHR22437">
    <property type="entry name" value="WINGED HELIX DOMAIN-CONTAINING PROTEIN"/>
    <property type="match status" value="1"/>
</dbReference>
<organism evidence="3 4">
    <name type="scientific">Alligator mississippiensis</name>
    <name type="common">American alligator</name>
    <dbReference type="NCBI Taxonomy" id="8496"/>
    <lineage>
        <taxon>Eukaryota</taxon>
        <taxon>Metazoa</taxon>
        <taxon>Chordata</taxon>
        <taxon>Craniata</taxon>
        <taxon>Vertebrata</taxon>
        <taxon>Euteleostomi</taxon>
        <taxon>Archelosauria</taxon>
        <taxon>Archosauria</taxon>
        <taxon>Crocodylia</taxon>
        <taxon>Alligatoridae</taxon>
        <taxon>Alligatorinae</taxon>
        <taxon>Alligator</taxon>
    </lineage>
</organism>